<accession>A0A1A8PKZ3</accession>
<gene>
    <name evidence="1" type="primary">Nfu_g_1_012390</name>
</gene>
<reference evidence="1" key="2">
    <citation type="submission" date="2016-06" db="EMBL/GenBank/DDBJ databases">
        <title>The genome of a short-lived fish provides insights into sex chromosome evolution and the genetic control of aging.</title>
        <authorList>
            <person name="Reichwald K."/>
            <person name="Felder M."/>
            <person name="Petzold A."/>
            <person name="Koch P."/>
            <person name="Groth M."/>
            <person name="Platzer M."/>
        </authorList>
    </citation>
    <scope>NUCLEOTIDE SEQUENCE</scope>
    <source>
        <tissue evidence="1">Brain</tissue>
    </source>
</reference>
<dbReference type="AlphaFoldDB" id="A0A1A8PKZ3"/>
<sequence>PGDLRSGVTQLQRRLILSPRVASSPVYLLKFLQTCPMKSCVFLFQYLASYPLTTPGVVFLVPSLRILWHPLSIALPANLHPVLIQPSPEYLLSHQSSHLSSTDLHPVHHR</sequence>
<name>A0A1A8PKZ3_9TELE</name>
<organism evidence="1">
    <name type="scientific">Nothobranchius rachovii</name>
    <name type="common">bluefin notho</name>
    <dbReference type="NCBI Taxonomy" id="451742"/>
    <lineage>
        <taxon>Eukaryota</taxon>
        <taxon>Metazoa</taxon>
        <taxon>Chordata</taxon>
        <taxon>Craniata</taxon>
        <taxon>Vertebrata</taxon>
        <taxon>Euteleostomi</taxon>
        <taxon>Actinopterygii</taxon>
        <taxon>Neopterygii</taxon>
        <taxon>Teleostei</taxon>
        <taxon>Neoteleostei</taxon>
        <taxon>Acanthomorphata</taxon>
        <taxon>Ovalentaria</taxon>
        <taxon>Atherinomorphae</taxon>
        <taxon>Cyprinodontiformes</taxon>
        <taxon>Nothobranchiidae</taxon>
        <taxon>Nothobranchius</taxon>
    </lineage>
</organism>
<dbReference type="EMBL" id="HAEI01002842">
    <property type="protein sequence ID" value="SBR82080.1"/>
    <property type="molecule type" value="Transcribed_RNA"/>
</dbReference>
<reference evidence="1" key="1">
    <citation type="submission" date="2016-05" db="EMBL/GenBank/DDBJ databases">
        <authorList>
            <person name="Lavstsen T."/>
            <person name="Jespersen J.S."/>
        </authorList>
    </citation>
    <scope>NUCLEOTIDE SEQUENCE</scope>
    <source>
        <tissue evidence="1">Brain</tissue>
    </source>
</reference>
<evidence type="ECO:0000313" key="1">
    <source>
        <dbReference type="EMBL" id="SBR82080.1"/>
    </source>
</evidence>
<protein>
    <submittedName>
        <fullName evidence="1">Uncharacterized protein</fullName>
    </submittedName>
</protein>
<feature type="non-terminal residue" evidence="1">
    <location>
        <position position="1"/>
    </location>
</feature>
<proteinExistence type="predicted"/>